<proteinExistence type="predicted"/>
<dbReference type="Gene3D" id="3.40.50.150">
    <property type="entry name" value="Vaccinia Virus protein VP39"/>
    <property type="match status" value="1"/>
</dbReference>
<dbReference type="GO" id="GO:0008168">
    <property type="term" value="F:methyltransferase activity"/>
    <property type="evidence" value="ECO:0007669"/>
    <property type="project" value="UniProtKB-KW"/>
</dbReference>
<dbReference type="CDD" id="cd02440">
    <property type="entry name" value="AdoMet_MTases"/>
    <property type="match status" value="1"/>
</dbReference>
<keyword evidence="1" id="KW-0808">Transferase</keyword>
<dbReference type="AlphaFoldDB" id="A0A1I3NLH7"/>
<reference evidence="1 2" key="1">
    <citation type="submission" date="2016-10" db="EMBL/GenBank/DDBJ databases">
        <authorList>
            <person name="de Groot N.N."/>
        </authorList>
    </citation>
    <scope>NUCLEOTIDE SEQUENCE [LARGE SCALE GENOMIC DNA]</scope>
    <source>
        <strain evidence="1 2">CGMCC 1.11156</strain>
    </source>
</reference>
<dbReference type="GO" id="GO:0032259">
    <property type="term" value="P:methylation"/>
    <property type="evidence" value="ECO:0007669"/>
    <property type="project" value="UniProtKB-KW"/>
</dbReference>
<dbReference type="RefSeq" id="WP_256215784.1">
    <property type="nucleotide sequence ID" value="NZ_FOQG01000018.1"/>
</dbReference>
<accession>A0A1I3NLH7</accession>
<evidence type="ECO:0000313" key="1">
    <source>
        <dbReference type="EMBL" id="SFJ10045.1"/>
    </source>
</evidence>
<dbReference type="Proteomes" id="UP000198649">
    <property type="component" value="Unassembled WGS sequence"/>
</dbReference>
<evidence type="ECO:0000313" key="2">
    <source>
        <dbReference type="Proteomes" id="UP000198649"/>
    </source>
</evidence>
<dbReference type="InterPro" id="IPR029063">
    <property type="entry name" value="SAM-dependent_MTases_sf"/>
</dbReference>
<keyword evidence="1" id="KW-0489">Methyltransferase</keyword>
<dbReference type="STRING" id="1005945.SAMN05216561_11841"/>
<protein>
    <submittedName>
        <fullName evidence="1">Methyltransferase domain-containing protein</fullName>
    </submittedName>
</protein>
<keyword evidence="2" id="KW-1185">Reference proteome</keyword>
<dbReference type="EMBL" id="FOQG01000018">
    <property type="protein sequence ID" value="SFJ10045.1"/>
    <property type="molecule type" value="Genomic_DNA"/>
</dbReference>
<name>A0A1I3NLH7_9ACTN</name>
<dbReference type="SUPFAM" id="SSF53335">
    <property type="entry name" value="S-adenosyl-L-methionine-dependent methyltransferases"/>
    <property type="match status" value="1"/>
</dbReference>
<organism evidence="1 2">
    <name type="scientific">Nocardioides psychrotolerans</name>
    <dbReference type="NCBI Taxonomy" id="1005945"/>
    <lineage>
        <taxon>Bacteria</taxon>
        <taxon>Bacillati</taxon>
        <taxon>Actinomycetota</taxon>
        <taxon>Actinomycetes</taxon>
        <taxon>Propionibacteriales</taxon>
        <taxon>Nocardioidaceae</taxon>
        <taxon>Nocardioides</taxon>
    </lineage>
</organism>
<sequence length="269" mass="28683">MISARAVAGVLPGLAPATYARDHACFETRSDQRRLIADHLVTVLADRRIGPISMLSVGCGDGALDARLAATLADVLPTRPVRYVGIDPYAGSAAAFVAALSDLDRESLETQVHVATFDEAPVAGPFDVITFVHSMYYVPRVAETLRAAFDLLGPGGELIVVNAPRGVLNALVGVLAPPLEGHRQWFSDDVVAGFAEAGQQLEEIVTLEGRLDLAVASDAVLDFTVQARLTPELRPLVRAYLHAVSVPDASGEMRVPHPVDVFCVKRSDL</sequence>
<dbReference type="Pfam" id="PF13489">
    <property type="entry name" value="Methyltransf_23"/>
    <property type="match status" value="1"/>
</dbReference>
<gene>
    <name evidence="1" type="ORF">SAMN05216561_11841</name>
</gene>